<keyword evidence="9" id="KW-0472">Membrane</keyword>
<dbReference type="Proteomes" id="UP001500466">
    <property type="component" value="Unassembled WGS sequence"/>
</dbReference>
<evidence type="ECO:0000256" key="6">
    <source>
        <dbReference type="ARBA" id="ARBA00022833"/>
    </source>
</evidence>
<feature type="compositionally biased region" description="Low complexity" evidence="11">
    <location>
        <begin position="354"/>
        <end position="377"/>
    </location>
</feature>
<dbReference type="PANTHER" id="PTHR43221:SF3">
    <property type="entry name" value="SLL1280 PROTEIN"/>
    <property type="match status" value="1"/>
</dbReference>
<dbReference type="InterPro" id="IPR050083">
    <property type="entry name" value="HtpX_protease"/>
</dbReference>
<dbReference type="CDD" id="cd07325">
    <property type="entry name" value="M48_Ste24p_like"/>
    <property type="match status" value="1"/>
</dbReference>
<comment type="cofactor">
    <cofactor evidence="10">
        <name>Zn(2+)</name>
        <dbReference type="ChEBI" id="CHEBI:29105"/>
    </cofactor>
    <text evidence="10">Binds 1 zinc ion per subunit.</text>
</comment>
<accession>A0ABP9HVW7</accession>
<keyword evidence="1" id="KW-1003">Cell membrane</keyword>
<evidence type="ECO:0000256" key="8">
    <source>
        <dbReference type="ARBA" id="ARBA00023049"/>
    </source>
</evidence>
<feature type="region of interest" description="Disordered" evidence="11">
    <location>
        <begin position="291"/>
        <end position="318"/>
    </location>
</feature>
<dbReference type="Gene3D" id="3.30.2010.10">
    <property type="entry name" value="Metalloproteases ('zincins'), catalytic domain"/>
    <property type="match status" value="1"/>
</dbReference>
<sequence length="401" mass="42257">MSDTAKQPGNGDGAGAGAGKAPARQRTRFPGISSRAYEHPADRSALVALRKINGFDLVLKQLSGMLSERSVRLAFLAGSVRTSDQQFRRLHEICREAAYILDMPSVPELYVTLDPQPNAMAIGMDKPFIVVTTGLVELLDDDEMRTVVGHEMGHILSGHAVYRTMLLILTNLAAGLSGIPLGTLGIQALIAGLREWFRKSELSCDRAGLLVGQDPEVSMRALMKIAGGSQLHEMSTDEFLAQAAEYDAATDVRDSVLKLMNVIGRSHPFPVVRVAQLKRWADGPDFAEIMAGDYPRRDDDRDASVRTEAKASADAYRESVRQTADPLFGLLRDFAGGAADAGSKLRDKFAGFAAGSSDGAGSAGPASDGSGAAAPGSAEGGTSGPATPDAADDGESRPGTA</sequence>
<evidence type="ECO:0000256" key="11">
    <source>
        <dbReference type="SAM" id="MobiDB-lite"/>
    </source>
</evidence>
<feature type="domain" description="Peptidase M48" evidence="12">
    <location>
        <begin position="85"/>
        <end position="280"/>
    </location>
</feature>
<evidence type="ECO:0000256" key="7">
    <source>
        <dbReference type="ARBA" id="ARBA00022989"/>
    </source>
</evidence>
<evidence type="ECO:0000256" key="4">
    <source>
        <dbReference type="ARBA" id="ARBA00022723"/>
    </source>
</evidence>
<evidence type="ECO:0000256" key="9">
    <source>
        <dbReference type="ARBA" id="ARBA00023136"/>
    </source>
</evidence>
<keyword evidence="2 10" id="KW-0645">Protease</keyword>
<keyword evidence="14" id="KW-1185">Reference proteome</keyword>
<proteinExistence type="inferred from homology"/>
<evidence type="ECO:0000313" key="14">
    <source>
        <dbReference type="Proteomes" id="UP001500466"/>
    </source>
</evidence>
<keyword evidence="8 10" id="KW-0482">Metalloprotease</keyword>
<keyword evidence="4" id="KW-0479">Metal-binding</keyword>
<comment type="similarity">
    <text evidence="10">Belongs to the peptidase M48 family.</text>
</comment>
<keyword evidence="3" id="KW-0812">Transmembrane</keyword>
<dbReference type="RefSeq" id="WP_345678431.1">
    <property type="nucleotide sequence ID" value="NZ_BAABHS010000021.1"/>
</dbReference>
<evidence type="ECO:0000259" key="12">
    <source>
        <dbReference type="Pfam" id="PF01435"/>
    </source>
</evidence>
<protein>
    <submittedName>
        <fullName evidence="13">M48 family metallopeptidase</fullName>
    </submittedName>
</protein>
<dbReference type="InterPro" id="IPR001915">
    <property type="entry name" value="Peptidase_M48"/>
</dbReference>
<feature type="region of interest" description="Disordered" evidence="11">
    <location>
        <begin position="354"/>
        <end position="401"/>
    </location>
</feature>
<dbReference type="EMBL" id="BAABHS010000021">
    <property type="protein sequence ID" value="GAA4979754.1"/>
    <property type="molecule type" value="Genomic_DNA"/>
</dbReference>
<dbReference type="Pfam" id="PF01435">
    <property type="entry name" value="Peptidase_M48"/>
    <property type="match status" value="1"/>
</dbReference>
<evidence type="ECO:0000256" key="5">
    <source>
        <dbReference type="ARBA" id="ARBA00022801"/>
    </source>
</evidence>
<name>A0ABP9HVW7_9ACTN</name>
<keyword evidence="6 10" id="KW-0862">Zinc</keyword>
<keyword evidence="7" id="KW-1133">Transmembrane helix</keyword>
<gene>
    <name evidence="13" type="ORF">GCM10023205_55590</name>
</gene>
<feature type="region of interest" description="Disordered" evidence="11">
    <location>
        <begin position="1"/>
        <end position="33"/>
    </location>
</feature>
<feature type="compositionally biased region" description="Basic and acidic residues" evidence="11">
    <location>
        <begin position="294"/>
        <end position="318"/>
    </location>
</feature>
<evidence type="ECO:0000313" key="13">
    <source>
        <dbReference type="EMBL" id="GAA4979754.1"/>
    </source>
</evidence>
<comment type="caution">
    <text evidence="13">The sequence shown here is derived from an EMBL/GenBank/DDBJ whole genome shotgun (WGS) entry which is preliminary data.</text>
</comment>
<dbReference type="PANTHER" id="PTHR43221">
    <property type="entry name" value="PROTEASE HTPX"/>
    <property type="match status" value="1"/>
</dbReference>
<evidence type="ECO:0000256" key="3">
    <source>
        <dbReference type="ARBA" id="ARBA00022692"/>
    </source>
</evidence>
<evidence type="ECO:0000256" key="2">
    <source>
        <dbReference type="ARBA" id="ARBA00022670"/>
    </source>
</evidence>
<reference evidence="14" key="1">
    <citation type="journal article" date="2019" name="Int. J. Syst. Evol. Microbiol.">
        <title>The Global Catalogue of Microorganisms (GCM) 10K type strain sequencing project: providing services to taxonomists for standard genome sequencing and annotation.</title>
        <authorList>
            <consortium name="The Broad Institute Genomics Platform"/>
            <consortium name="The Broad Institute Genome Sequencing Center for Infectious Disease"/>
            <person name="Wu L."/>
            <person name="Ma J."/>
        </authorList>
    </citation>
    <scope>NUCLEOTIDE SEQUENCE [LARGE SCALE GENOMIC DNA]</scope>
    <source>
        <strain evidence="14">JCM 17986</strain>
    </source>
</reference>
<keyword evidence="5 10" id="KW-0378">Hydrolase</keyword>
<evidence type="ECO:0000256" key="1">
    <source>
        <dbReference type="ARBA" id="ARBA00022475"/>
    </source>
</evidence>
<organism evidence="13 14">
    <name type="scientific">Yinghuangia aomiensis</name>
    <dbReference type="NCBI Taxonomy" id="676205"/>
    <lineage>
        <taxon>Bacteria</taxon>
        <taxon>Bacillati</taxon>
        <taxon>Actinomycetota</taxon>
        <taxon>Actinomycetes</taxon>
        <taxon>Kitasatosporales</taxon>
        <taxon>Streptomycetaceae</taxon>
        <taxon>Yinghuangia</taxon>
    </lineage>
</organism>
<evidence type="ECO:0000256" key="10">
    <source>
        <dbReference type="RuleBase" id="RU003983"/>
    </source>
</evidence>